<dbReference type="Pfam" id="PF02358">
    <property type="entry name" value="Trehalose_PPase"/>
    <property type="match status" value="1"/>
</dbReference>
<dbReference type="PANTHER" id="PTHR10788">
    <property type="entry name" value="TREHALOSE-6-PHOSPHATE SYNTHASE"/>
    <property type="match status" value="1"/>
</dbReference>
<evidence type="ECO:0000256" key="1">
    <source>
        <dbReference type="ARBA" id="ARBA00004496"/>
    </source>
</evidence>
<feature type="region of interest" description="Disordered" evidence="6">
    <location>
        <begin position="156"/>
        <end position="185"/>
    </location>
</feature>
<dbReference type="GeneID" id="19973732"/>
<evidence type="ECO:0000256" key="6">
    <source>
        <dbReference type="SAM" id="MobiDB-lite"/>
    </source>
</evidence>
<evidence type="ECO:0000256" key="4">
    <source>
        <dbReference type="ARBA" id="ARBA00022490"/>
    </source>
</evidence>
<dbReference type="GO" id="GO:0003825">
    <property type="term" value="F:alpha,alpha-trehalose-phosphate synthase (UDP-forming) activity"/>
    <property type="evidence" value="ECO:0007669"/>
    <property type="project" value="TreeGrafter"/>
</dbReference>
<dbReference type="GO" id="GO:0005829">
    <property type="term" value="C:cytosol"/>
    <property type="evidence" value="ECO:0007669"/>
    <property type="project" value="TreeGrafter"/>
</dbReference>
<dbReference type="InterPro" id="IPR001830">
    <property type="entry name" value="Glyco_trans_20"/>
</dbReference>
<dbReference type="EMBL" id="KB822722">
    <property type="protein sequence ID" value="ETN38358.1"/>
    <property type="molecule type" value="Genomic_DNA"/>
</dbReference>
<sequence length="941" mass="105752">MTLFVASLFLPYTINFDSNESTPEDVSRQSTAPPSYQDARESRIVSVWTPGAAVTGLPSASIPKTPGATTNLETIFQPHVERPFNLMAPSPRGKGKQNPGANNSTSNLSTVSTHRNPHLMPLSDLYSPSEVKTPYWNQPLSRAKSPPPRDIRHYKAQLQDKHSSTPWRATRTTRERSRTSSSERKFNEENFTIQNARRGNGGLFNVINTVSDAGLLSEKTWVGTLGMPTDALQDHVKSTIAERLEDDYESLVVYISDGDADGHYEHFCKTILWPIFHYQIPDHPKSKAYEDHSWSYYVEVNQTFANRIIKNYKKGDKIWVHDYHLLLVPGMLREKLPDAEIGFFMHTAFPSSEVFRVLANRNEMIEGLLGANMVAFQTEEYGQHFLQTCSRILNIEANRDGVVLDDGRFVHVCNVPMGINPKSLDKMRALPEVNEWTTEIAERYAGKRIIVARDKLEGIRGLRQKMLAYELFLDRYPEYAKQTVLIQIATSASEGAELSATISDIVTRINSNHSTLAHQPVVFLRQDIDHSQYLALLSVAECLLITCLREGMNLTVHEYIYCQDGKFNNNKWSPLILSEFTGSASIFGDNPLLINPWDHGACAEAIKQALDMGTDERKTRWHNMYGRIMNQNGTQWYTSFMEHLKHAFEEHAVRDLTAVPRLSIPNLVSKYANAKQRLLILDYEGTLASWGAPNNIIASTPKRLTDTLNDLIDDPKNTLYVMSSRMPEELERLFSLVPGLGLIAENGAFMREAGIAASDEWLELANLDHVAKWKGGVKNILNYYVERVEGSKIDERHSAIIFDYQNADNSSSAFKSAAECANHINEACTSQHIQAVPIDNGICISDVDTNKSSATTMIGDNLRKRSEDKGMPMPDFLLVIGDSREDEYVFEWAHELERKDVIESVHTVTLGTRNTTASATLTQGVTGVISTLRKLAACSQD</sequence>
<comment type="subcellular location">
    <subcellularLocation>
        <location evidence="1">Cytoplasm</location>
    </subcellularLocation>
</comment>
<evidence type="ECO:0000313" key="7">
    <source>
        <dbReference type="EMBL" id="ETN38358.1"/>
    </source>
</evidence>
<evidence type="ECO:0000256" key="2">
    <source>
        <dbReference type="ARBA" id="ARBA00005409"/>
    </source>
</evidence>
<dbReference type="SUPFAM" id="SSF53756">
    <property type="entry name" value="UDP-Glycosyltransferase/glycogen phosphorylase"/>
    <property type="match status" value="1"/>
</dbReference>
<evidence type="ECO:0000313" key="8">
    <source>
        <dbReference type="Proteomes" id="UP000030752"/>
    </source>
</evidence>
<dbReference type="Gene3D" id="3.40.50.1000">
    <property type="entry name" value="HAD superfamily/HAD-like"/>
    <property type="match status" value="1"/>
</dbReference>
<keyword evidence="4" id="KW-0963">Cytoplasm</keyword>
<comment type="similarity">
    <text evidence="2">In the N-terminal section; belongs to the glycosyltransferase 20 family.</text>
</comment>
<dbReference type="SUPFAM" id="SSF56784">
    <property type="entry name" value="HAD-like"/>
    <property type="match status" value="1"/>
</dbReference>
<dbReference type="GO" id="GO:0005992">
    <property type="term" value="P:trehalose biosynthetic process"/>
    <property type="evidence" value="ECO:0007669"/>
    <property type="project" value="InterPro"/>
</dbReference>
<dbReference type="InterPro" id="IPR023214">
    <property type="entry name" value="HAD_sf"/>
</dbReference>
<feature type="region of interest" description="Disordered" evidence="6">
    <location>
        <begin position="84"/>
        <end position="118"/>
    </location>
</feature>
<dbReference type="GO" id="GO:0005946">
    <property type="term" value="C:alpha,alpha-trehalose-phosphate synthase complex (UDP-forming)"/>
    <property type="evidence" value="ECO:0007669"/>
    <property type="project" value="TreeGrafter"/>
</dbReference>
<dbReference type="FunCoup" id="W2RRL9">
    <property type="interactions" value="286"/>
</dbReference>
<dbReference type="Proteomes" id="UP000030752">
    <property type="component" value="Unassembled WGS sequence"/>
</dbReference>
<dbReference type="GO" id="GO:0030234">
    <property type="term" value="F:enzyme regulator activity"/>
    <property type="evidence" value="ECO:0007669"/>
    <property type="project" value="UniProtKB-ARBA"/>
</dbReference>
<dbReference type="RefSeq" id="XP_008718947.1">
    <property type="nucleotide sequence ID" value="XM_008720725.1"/>
</dbReference>
<dbReference type="HOGENOM" id="CLU_002351_2_2_1"/>
<dbReference type="InterPro" id="IPR036412">
    <property type="entry name" value="HAD-like_sf"/>
</dbReference>
<dbReference type="InterPro" id="IPR006379">
    <property type="entry name" value="HAD-SF_hydro_IIB"/>
</dbReference>
<dbReference type="eggNOG" id="KOG1050">
    <property type="taxonomic scope" value="Eukaryota"/>
</dbReference>
<feature type="region of interest" description="Disordered" evidence="6">
    <location>
        <begin position="18"/>
        <end position="41"/>
    </location>
</feature>
<dbReference type="OrthoDB" id="755951at2759"/>
<feature type="compositionally biased region" description="Low complexity" evidence="6">
    <location>
        <begin position="102"/>
        <end position="113"/>
    </location>
</feature>
<dbReference type="VEuPathDB" id="FungiDB:HMPREF1541_06393"/>
<organism evidence="7 8">
    <name type="scientific">Cyphellophora europaea (strain CBS 101466)</name>
    <name type="common">Phialophora europaea</name>
    <dbReference type="NCBI Taxonomy" id="1220924"/>
    <lineage>
        <taxon>Eukaryota</taxon>
        <taxon>Fungi</taxon>
        <taxon>Dikarya</taxon>
        <taxon>Ascomycota</taxon>
        <taxon>Pezizomycotina</taxon>
        <taxon>Eurotiomycetes</taxon>
        <taxon>Chaetothyriomycetidae</taxon>
        <taxon>Chaetothyriales</taxon>
        <taxon>Cyphellophoraceae</taxon>
        <taxon>Cyphellophora</taxon>
    </lineage>
</organism>
<feature type="compositionally biased region" description="Basic and acidic residues" evidence="6">
    <location>
        <begin position="172"/>
        <end position="185"/>
    </location>
</feature>
<dbReference type="FunFam" id="3.40.50.2000:FF:000099">
    <property type="entry name" value="Alpha,alpha-trehalose phosphate synthase subunit, putative"/>
    <property type="match status" value="1"/>
</dbReference>
<dbReference type="PANTHER" id="PTHR10788:SF15">
    <property type="entry name" value="TREHALOSE SYNTHASE COMPLEX REGULATORY SUBUNIT TPS3-RELATED"/>
    <property type="match status" value="1"/>
</dbReference>
<accession>W2RRL9</accession>
<dbReference type="NCBIfam" id="TIGR01484">
    <property type="entry name" value="HAD-SF-IIB"/>
    <property type="match status" value="1"/>
</dbReference>
<dbReference type="Pfam" id="PF00982">
    <property type="entry name" value="Glyco_transf_20"/>
    <property type="match status" value="1"/>
</dbReference>
<dbReference type="STRING" id="1220924.W2RRL9"/>
<dbReference type="InterPro" id="IPR003337">
    <property type="entry name" value="Trehalose_PPase"/>
</dbReference>
<dbReference type="InParanoid" id="W2RRL9"/>
<dbReference type="AlphaFoldDB" id="W2RRL9"/>
<proteinExistence type="inferred from homology"/>
<gene>
    <name evidence="7" type="ORF">HMPREF1541_06393</name>
</gene>
<dbReference type="CDD" id="cd03788">
    <property type="entry name" value="GT20_TPS"/>
    <property type="match status" value="1"/>
</dbReference>
<keyword evidence="5" id="KW-0597">Phosphoprotein</keyword>
<dbReference type="Gene3D" id="3.30.70.1020">
    <property type="entry name" value="Trehalose-6-phosphate phosphatase related protein, domain 2"/>
    <property type="match status" value="1"/>
</dbReference>
<keyword evidence="8" id="KW-1185">Reference proteome</keyword>
<reference evidence="7 8" key="1">
    <citation type="submission" date="2013-03" db="EMBL/GenBank/DDBJ databases">
        <title>The Genome Sequence of Phialophora europaea CBS 101466.</title>
        <authorList>
            <consortium name="The Broad Institute Genomics Platform"/>
            <person name="Cuomo C."/>
            <person name="de Hoog S."/>
            <person name="Gorbushina A."/>
            <person name="Walker B."/>
            <person name="Young S.K."/>
            <person name="Zeng Q."/>
            <person name="Gargeya S."/>
            <person name="Fitzgerald M."/>
            <person name="Haas B."/>
            <person name="Abouelleil A."/>
            <person name="Allen A.W."/>
            <person name="Alvarado L."/>
            <person name="Arachchi H.M."/>
            <person name="Berlin A.M."/>
            <person name="Chapman S.B."/>
            <person name="Gainer-Dewar J."/>
            <person name="Goldberg J."/>
            <person name="Griggs A."/>
            <person name="Gujja S."/>
            <person name="Hansen M."/>
            <person name="Howarth C."/>
            <person name="Imamovic A."/>
            <person name="Ireland A."/>
            <person name="Larimer J."/>
            <person name="McCowan C."/>
            <person name="Murphy C."/>
            <person name="Pearson M."/>
            <person name="Poon T.W."/>
            <person name="Priest M."/>
            <person name="Roberts A."/>
            <person name="Saif S."/>
            <person name="Shea T."/>
            <person name="Sisk P."/>
            <person name="Sykes S."/>
            <person name="Wortman J."/>
            <person name="Nusbaum C."/>
            <person name="Birren B."/>
        </authorList>
    </citation>
    <scope>NUCLEOTIDE SEQUENCE [LARGE SCALE GENOMIC DNA]</scope>
    <source>
        <strain evidence="7 8">CBS 101466</strain>
    </source>
</reference>
<comment type="similarity">
    <text evidence="3">In the C-terminal section; belongs to the trehalose phosphatase family.</text>
</comment>
<protein>
    <submittedName>
        <fullName evidence="7">Trehalose-phosphatase</fullName>
    </submittedName>
</protein>
<evidence type="ECO:0000256" key="5">
    <source>
        <dbReference type="ARBA" id="ARBA00022553"/>
    </source>
</evidence>
<dbReference type="FunFam" id="3.40.50.2000:FF:000036">
    <property type="entry name" value="Alpha,alpha-trehalose-phosphate synthase subunit Tps2"/>
    <property type="match status" value="1"/>
</dbReference>
<evidence type="ECO:0000256" key="3">
    <source>
        <dbReference type="ARBA" id="ARBA00006330"/>
    </source>
</evidence>
<dbReference type="GO" id="GO:0004805">
    <property type="term" value="F:trehalose-phosphatase activity"/>
    <property type="evidence" value="ECO:0007669"/>
    <property type="project" value="TreeGrafter"/>
</dbReference>
<name>W2RRL9_CYPE1</name>
<dbReference type="Gene3D" id="3.40.50.2000">
    <property type="entry name" value="Glycogen Phosphorylase B"/>
    <property type="match status" value="2"/>
</dbReference>